<organism evidence="3 4">
    <name type="scientific">Prorocentrum cordatum</name>
    <dbReference type="NCBI Taxonomy" id="2364126"/>
    <lineage>
        <taxon>Eukaryota</taxon>
        <taxon>Sar</taxon>
        <taxon>Alveolata</taxon>
        <taxon>Dinophyceae</taxon>
        <taxon>Prorocentrales</taxon>
        <taxon>Prorocentraceae</taxon>
        <taxon>Prorocentrum</taxon>
    </lineage>
</organism>
<proteinExistence type="predicted"/>
<comment type="caution">
    <text evidence="3">The sequence shown here is derived from an EMBL/GenBank/DDBJ whole genome shotgun (WGS) entry which is preliminary data.</text>
</comment>
<feature type="region of interest" description="Disordered" evidence="1">
    <location>
        <begin position="132"/>
        <end position="151"/>
    </location>
</feature>
<keyword evidence="2" id="KW-0812">Transmembrane</keyword>
<dbReference type="Proteomes" id="UP001189429">
    <property type="component" value="Unassembled WGS sequence"/>
</dbReference>
<reference evidence="3" key="1">
    <citation type="submission" date="2023-10" db="EMBL/GenBank/DDBJ databases">
        <authorList>
            <person name="Chen Y."/>
            <person name="Shah S."/>
            <person name="Dougan E. K."/>
            <person name="Thang M."/>
            <person name="Chan C."/>
        </authorList>
    </citation>
    <scope>NUCLEOTIDE SEQUENCE [LARGE SCALE GENOMIC DNA]</scope>
</reference>
<evidence type="ECO:0000256" key="1">
    <source>
        <dbReference type="SAM" id="MobiDB-lite"/>
    </source>
</evidence>
<evidence type="ECO:0000256" key="2">
    <source>
        <dbReference type="SAM" id="Phobius"/>
    </source>
</evidence>
<evidence type="ECO:0000313" key="3">
    <source>
        <dbReference type="EMBL" id="CAK0841238.1"/>
    </source>
</evidence>
<accession>A0ABN9T821</accession>
<gene>
    <name evidence="3" type="ORF">PCOR1329_LOCUS36504</name>
</gene>
<evidence type="ECO:0000313" key="4">
    <source>
        <dbReference type="Proteomes" id="UP001189429"/>
    </source>
</evidence>
<protein>
    <recommendedName>
        <fullName evidence="5">Transmembrane protein 107</fullName>
    </recommendedName>
</protein>
<keyword evidence="2" id="KW-0472">Membrane</keyword>
<evidence type="ECO:0008006" key="5">
    <source>
        <dbReference type="Google" id="ProtNLM"/>
    </source>
</evidence>
<feature type="transmembrane region" description="Helical" evidence="2">
    <location>
        <begin position="65"/>
        <end position="92"/>
    </location>
</feature>
<name>A0ABN9T821_9DINO</name>
<dbReference type="EMBL" id="CAUYUJ010014440">
    <property type="protein sequence ID" value="CAK0841238.1"/>
    <property type="molecule type" value="Genomic_DNA"/>
</dbReference>
<sequence length="151" mass="16599">MASVYINDDKCDWPIHVSRSLHTVSSRLTLRACHPYTTAFPEFHPPNARTCGLHALLAPQLLGNVIFAIVAILMGVVCTQMIHAVCVTGYFTSFPLHSFWHLCSSTSASFTVWILDEGLLMVDAKRHASSADEGSRAALTRPIAPPSDKRH</sequence>
<keyword evidence="4" id="KW-1185">Reference proteome</keyword>
<keyword evidence="2" id="KW-1133">Transmembrane helix</keyword>